<organism evidence="2 3">
    <name type="scientific">Trichonephila inaurata madagascariensis</name>
    <dbReference type="NCBI Taxonomy" id="2747483"/>
    <lineage>
        <taxon>Eukaryota</taxon>
        <taxon>Metazoa</taxon>
        <taxon>Ecdysozoa</taxon>
        <taxon>Arthropoda</taxon>
        <taxon>Chelicerata</taxon>
        <taxon>Arachnida</taxon>
        <taxon>Araneae</taxon>
        <taxon>Araneomorphae</taxon>
        <taxon>Entelegynae</taxon>
        <taxon>Araneoidea</taxon>
        <taxon>Nephilidae</taxon>
        <taxon>Trichonephila</taxon>
        <taxon>Trichonephila inaurata</taxon>
    </lineage>
</organism>
<feature type="region of interest" description="Disordered" evidence="1">
    <location>
        <begin position="88"/>
        <end position="159"/>
    </location>
</feature>
<gene>
    <name evidence="2" type="ORF">TNIN_12841</name>
</gene>
<dbReference type="OrthoDB" id="6434716at2759"/>
<dbReference type="Proteomes" id="UP000886998">
    <property type="component" value="Unassembled WGS sequence"/>
</dbReference>
<evidence type="ECO:0000256" key="1">
    <source>
        <dbReference type="SAM" id="MobiDB-lite"/>
    </source>
</evidence>
<keyword evidence="3" id="KW-1185">Reference proteome</keyword>
<feature type="compositionally biased region" description="Pro residues" evidence="1">
    <location>
        <begin position="91"/>
        <end position="101"/>
    </location>
</feature>
<accession>A0A8X7CLP1</accession>
<sequence>MTTQHRILTPVFEQKFDENHFRENSIHGVRSGDVFGSHESGRIHKPDIHGDSLPWETRLVNETNTAFSSMDYGPNNWGVHQRPLLKQVPSPSVPQLPPGPLQPLREYTSPNAPLHHMSPVGSPTSTTTLRAEWTIPGPPTKSRTGRRTYENGRYAVGAR</sequence>
<dbReference type="AlphaFoldDB" id="A0A8X7CLP1"/>
<proteinExistence type="predicted"/>
<evidence type="ECO:0000313" key="2">
    <source>
        <dbReference type="EMBL" id="GFY77599.1"/>
    </source>
</evidence>
<dbReference type="EMBL" id="BMAV01022522">
    <property type="protein sequence ID" value="GFY77599.1"/>
    <property type="molecule type" value="Genomic_DNA"/>
</dbReference>
<comment type="caution">
    <text evidence="2">The sequence shown here is derived from an EMBL/GenBank/DDBJ whole genome shotgun (WGS) entry which is preliminary data.</text>
</comment>
<name>A0A8X7CLP1_9ARAC</name>
<evidence type="ECO:0000313" key="3">
    <source>
        <dbReference type="Proteomes" id="UP000886998"/>
    </source>
</evidence>
<reference evidence="2" key="1">
    <citation type="submission" date="2020-08" db="EMBL/GenBank/DDBJ databases">
        <title>Multicomponent nature underlies the extraordinary mechanical properties of spider dragline silk.</title>
        <authorList>
            <person name="Kono N."/>
            <person name="Nakamura H."/>
            <person name="Mori M."/>
            <person name="Yoshida Y."/>
            <person name="Ohtoshi R."/>
            <person name="Malay A.D."/>
            <person name="Moran D.A.P."/>
            <person name="Tomita M."/>
            <person name="Numata K."/>
            <person name="Arakawa K."/>
        </authorList>
    </citation>
    <scope>NUCLEOTIDE SEQUENCE</scope>
</reference>
<protein>
    <submittedName>
        <fullName evidence="2">Uncharacterized protein</fullName>
    </submittedName>
</protein>